<name>A0ACB5TKT4_AMBMO</name>
<evidence type="ECO:0000313" key="2">
    <source>
        <dbReference type="Proteomes" id="UP001165064"/>
    </source>
</evidence>
<accession>A0ACB5TKT4</accession>
<reference evidence="1" key="1">
    <citation type="submission" date="2023-04" db="EMBL/GenBank/DDBJ databases">
        <title>Ambrosiozyma monospora NBRC 10751.</title>
        <authorList>
            <person name="Ichikawa N."/>
            <person name="Sato H."/>
            <person name="Tonouchi N."/>
        </authorList>
    </citation>
    <scope>NUCLEOTIDE SEQUENCE</scope>
    <source>
        <strain evidence="1">NBRC 10751</strain>
    </source>
</reference>
<keyword evidence="2" id="KW-1185">Reference proteome</keyword>
<sequence length="207" mass="23975">MKRQFEIKLRAQIRSIPDLFSIQEGDFIGIKTIKNNTNFRNFTRWASLCFYCGKTSRILPMFITLINQTTELVEHSTNVSASRTNDKHYQKENNGCLCLVYGWLLCDCGYTGGISPTLKFPNVIRQLQVFENALVDVVRVIFEREPYQLQFKQQLMPMTTAGKFVRRCYISKSCCFQDSEEVCYSFTGDFLQMALFGVNVLKKMLMA</sequence>
<dbReference type="EMBL" id="BSXS01007880">
    <property type="protein sequence ID" value="GME90642.1"/>
    <property type="molecule type" value="Genomic_DNA"/>
</dbReference>
<protein>
    <submittedName>
        <fullName evidence="1">Unnamed protein product</fullName>
    </submittedName>
</protein>
<organism evidence="1 2">
    <name type="scientific">Ambrosiozyma monospora</name>
    <name type="common">Yeast</name>
    <name type="synonym">Endomycopsis monosporus</name>
    <dbReference type="NCBI Taxonomy" id="43982"/>
    <lineage>
        <taxon>Eukaryota</taxon>
        <taxon>Fungi</taxon>
        <taxon>Dikarya</taxon>
        <taxon>Ascomycota</taxon>
        <taxon>Saccharomycotina</taxon>
        <taxon>Pichiomycetes</taxon>
        <taxon>Pichiales</taxon>
        <taxon>Pichiaceae</taxon>
        <taxon>Ambrosiozyma</taxon>
    </lineage>
</organism>
<gene>
    <name evidence="1" type="ORF">Amon02_000874600</name>
</gene>
<dbReference type="Proteomes" id="UP001165064">
    <property type="component" value="Unassembled WGS sequence"/>
</dbReference>
<proteinExistence type="predicted"/>
<evidence type="ECO:0000313" key="1">
    <source>
        <dbReference type="EMBL" id="GME90642.1"/>
    </source>
</evidence>
<comment type="caution">
    <text evidence="1">The sequence shown here is derived from an EMBL/GenBank/DDBJ whole genome shotgun (WGS) entry which is preliminary data.</text>
</comment>